<dbReference type="GO" id="GO:0000731">
    <property type="term" value="P:DNA synthesis involved in DNA repair"/>
    <property type="evidence" value="ECO:0007669"/>
    <property type="project" value="TreeGrafter"/>
</dbReference>
<comment type="caution">
    <text evidence="3">The sequence shown here is derived from an EMBL/GenBank/DDBJ whole genome shotgun (WGS) entry which is preliminary data.</text>
</comment>
<gene>
    <name evidence="3" type="ORF">EV645_0238</name>
</gene>
<evidence type="ECO:0000256" key="1">
    <source>
        <dbReference type="ARBA" id="ARBA00023236"/>
    </source>
</evidence>
<evidence type="ECO:0000313" key="4">
    <source>
        <dbReference type="Proteomes" id="UP000292027"/>
    </source>
</evidence>
<feature type="domain" description="ATPase AAA-type core" evidence="2">
    <location>
        <begin position="23"/>
        <end position="343"/>
    </location>
</feature>
<dbReference type="PIRSF" id="PIRSF029347">
    <property type="entry name" value="RecF"/>
    <property type="match status" value="1"/>
</dbReference>
<keyword evidence="1" id="KW-0227">DNA damage</keyword>
<dbReference type="InterPro" id="IPR027417">
    <property type="entry name" value="P-loop_NTPase"/>
</dbReference>
<keyword evidence="1" id="KW-0742">SOS response</keyword>
<dbReference type="InterPro" id="IPR014555">
    <property type="entry name" value="RecF-like"/>
</dbReference>
<keyword evidence="4" id="KW-1185">Reference proteome</keyword>
<dbReference type="EMBL" id="SHKR01000002">
    <property type="protein sequence ID" value="RZU24280.1"/>
    <property type="molecule type" value="Genomic_DNA"/>
</dbReference>
<accession>A0A4Q7XKG7</accession>
<dbReference type="RefSeq" id="WP_130438808.1">
    <property type="nucleotide sequence ID" value="NZ_SHKR01000002.1"/>
</dbReference>
<evidence type="ECO:0000259" key="2">
    <source>
        <dbReference type="Pfam" id="PF13304"/>
    </source>
</evidence>
<proteinExistence type="predicted"/>
<dbReference type="FunFam" id="3.40.50.300:FF:002534">
    <property type="entry name" value="Putative RecF protein"/>
    <property type="match status" value="1"/>
</dbReference>
<dbReference type="Gene3D" id="3.40.50.300">
    <property type="entry name" value="P-loop containing nucleotide triphosphate hydrolases"/>
    <property type="match status" value="2"/>
</dbReference>
<organism evidence="3 4">
    <name type="scientific">Kribbella rubisoli</name>
    <dbReference type="NCBI Taxonomy" id="3075929"/>
    <lineage>
        <taxon>Bacteria</taxon>
        <taxon>Bacillati</taxon>
        <taxon>Actinomycetota</taxon>
        <taxon>Actinomycetes</taxon>
        <taxon>Propionibacteriales</taxon>
        <taxon>Kribbellaceae</taxon>
        <taxon>Kribbella</taxon>
    </lineage>
</organism>
<dbReference type="GO" id="GO:0006302">
    <property type="term" value="P:double-strand break repair"/>
    <property type="evidence" value="ECO:0007669"/>
    <property type="project" value="TreeGrafter"/>
</dbReference>
<dbReference type="SUPFAM" id="SSF52540">
    <property type="entry name" value="P-loop containing nucleoside triphosphate hydrolases"/>
    <property type="match status" value="1"/>
</dbReference>
<dbReference type="GO" id="GO:0016887">
    <property type="term" value="F:ATP hydrolysis activity"/>
    <property type="evidence" value="ECO:0007669"/>
    <property type="project" value="InterPro"/>
</dbReference>
<name>A0A4Q7XKG7_9ACTN</name>
<dbReference type="FunFam" id="3.40.50.300:FF:002708">
    <property type="entry name" value="FeS assembly ATPase SufC"/>
    <property type="match status" value="1"/>
</dbReference>
<protein>
    <submittedName>
        <fullName evidence="3">ATPase</fullName>
    </submittedName>
</protein>
<dbReference type="GO" id="GO:0009432">
    <property type="term" value="P:SOS response"/>
    <property type="evidence" value="ECO:0007669"/>
    <property type="project" value="UniProtKB-KW"/>
</dbReference>
<sequence length="383" mass="41757">MLTTLAVENYRSLRRIVMPLGGLNVVTGANGSGKSSLYRALRLLADASRNGAIAALAREGGLQSTLWAGPEHVRKDRPVQGTVRTGPVTLRMGFAGDDYGYLMDLGLPVPNGSQFDLDPEIKREALWAGPFLRPAALLVDRSNREARIRSSGGEWERAGHQLQTFDSMLSEFADPERAPELMLVRDRLRGWRFYDHFRTDADAPARRVQIGTRTAVLSQDGGDVAAALQTIRELGPNGALDEAIELGFPGSRVDVVNTAGRFEVAFRQHGLLRPLSGAELSDGTLRYLLWVAALLTPRPPELLVLNEPETSLHPDLLPALANLVVTAAKEAQVIVVTHSRPFIASLQALSPDLHTIELVKDRGATTIAGQGPLDEPPWKWPSR</sequence>
<dbReference type="Proteomes" id="UP000292027">
    <property type="component" value="Unassembled WGS sequence"/>
</dbReference>
<dbReference type="GO" id="GO:0005524">
    <property type="term" value="F:ATP binding"/>
    <property type="evidence" value="ECO:0007669"/>
    <property type="project" value="InterPro"/>
</dbReference>
<dbReference type="InterPro" id="IPR003959">
    <property type="entry name" value="ATPase_AAA_core"/>
</dbReference>
<dbReference type="PANTHER" id="PTHR32182:SF25">
    <property type="entry name" value="SLR1056 PROTEIN"/>
    <property type="match status" value="1"/>
</dbReference>
<dbReference type="AlphaFoldDB" id="A0A4Q7XKG7"/>
<dbReference type="PANTHER" id="PTHR32182">
    <property type="entry name" value="DNA REPLICATION AND REPAIR PROTEIN RECF"/>
    <property type="match status" value="1"/>
</dbReference>
<dbReference type="Pfam" id="PF13304">
    <property type="entry name" value="AAA_21"/>
    <property type="match status" value="1"/>
</dbReference>
<evidence type="ECO:0000313" key="3">
    <source>
        <dbReference type="EMBL" id="RZU24280.1"/>
    </source>
</evidence>
<reference evidence="3 4" key="1">
    <citation type="journal article" date="2015" name="Stand. Genomic Sci.">
        <title>Genomic Encyclopedia of Bacterial and Archaeal Type Strains, Phase III: the genomes of soil and plant-associated and newly described type strains.</title>
        <authorList>
            <person name="Whitman W.B."/>
            <person name="Woyke T."/>
            <person name="Klenk H.P."/>
            <person name="Zhou Y."/>
            <person name="Lilburn T.G."/>
            <person name="Beck B.J."/>
            <person name="De Vos P."/>
            <person name="Vandamme P."/>
            <person name="Eisen J.A."/>
            <person name="Garrity G."/>
            <person name="Hugenholtz P."/>
            <person name="Kyrpides N.C."/>
        </authorList>
    </citation>
    <scope>NUCLEOTIDE SEQUENCE [LARGE SCALE GENOMIC DNA]</scope>
    <source>
        <strain evidence="3 4">VKM Ac-2540</strain>
    </source>
</reference>
<dbReference type="OrthoDB" id="104167at2"/>